<name>A0A8S5N8M2_9CAUD</name>
<feature type="domain" description="HNH nuclease" evidence="1">
    <location>
        <begin position="14"/>
        <end position="64"/>
    </location>
</feature>
<dbReference type="GO" id="GO:0003676">
    <property type="term" value="F:nucleic acid binding"/>
    <property type="evidence" value="ECO:0007669"/>
    <property type="project" value="InterPro"/>
</dbReference>
<evidence type="ECO:0000313" key="2">
    <source>
        <dbReference type="EMBL" id="DAD90804.1"/>
    </source>
</evidence>
<dbReference type="Gene3D" id="1.10.30.50">
    <property type="match status" value="1"/>
</dbReference>
<accession>A0A8S5N8M2</accession>
<dbReference type="SMART" id="SM00507">
    <property type="entry name" value="HNHc"/>
    <property type="match status" value="1"/>
</dbReference>
<reference evidence="2" key="1">
    <citation type="journal article" date="2021" name="Proc. Natl. Acad. Sci. U.S.A.">
        <title>A Catalog of Tens of Thousands of Viruses from Human Metagenomes Reveals Hidden Associations with Chronic Diseases.</title>
        <authorList>
            <person name="Tisza M.J."/>
            <person name="Buck C.B."/>
        </authorList>
    </citation>
    <scope>NUCLEOTIDE SEQUENCE</scope>
    <source>
        <strain evidence="2">Ct0dB2</strain>
    </source>
</reference>
<dbReference type="CDD" id="cd00085">
    <property type="entry name" value="HNHc"/>
    <property type="match status" value="1"/>
</dbReference>
<organism evidence="2">
    <name type="scientific">Podoviridae sp. ct0dB2</name>
    <dbReference type="NCBI Taxonomy" id="2826535"/>
    <lineage>
        <taxon>Viruses</taxon>
        <taxon>Duplodnaviria</taxon>
        <taxon>Heunggongvirae</taxon>
        <taxon>Uroviricota</taxon>
        <taxon>Caudoviricetes</taxon>
    </lineage>
</organism>
<sequence length="95" mass="11103">MNNRKKRDNKLYAVTRKQAYERDNGQCVICGSSWGLQCHHIVFRSQGGLSDLRNLACLCIQCHNQAHGVFAKEIRKHLLEEVEKRTDEYERINND</sequence>
<proteinExistence type="predicted"/>
<evidence type="ECO:0000259" key="1">
    <source>
        <dbReference type="SMART" id="SM00507"/>
    </source>
</evidence>
<dbReference type="InterPro" id="IPR003615">
    <property type="entry name" value="HNH_nuc"/>
</dbReference>
<dbReference type="EMBL" id="BK015095">
    <property type="protein sequence ID" value="DAD90804.1"/>
    <property type="molecule type" value="Genomic_DNA"/>
</dbReference>
<dbReference type="InterPro" id="IPR002711">
    <property type="entry name" value="HNH"/>
</dbReference>
<dbReference type="GO" id="GO:0004519">
    <property type="term" value="F:endonuclease activity"/>
    <property type="evidence" value="ECO:0007669"/>
    <property type="project" value="InterPro"/>
</dbReference>
<dbReference type="GO" id="GO:0008270">
    <property type="term" value="F:zinc ion binding"/>
    <property type="evidence" value="ECO:0007669"/>
    <property type="project" value="InterPro"/>
</dbReference>
<dbReference type="Pfam" id="PF01844">
    <property type="entry name" value="HNH"/>
    <property type="match status" value="1"/>
</dbReference>
<protein>
    <submittedName>
        <fullName evidence="2">HNHc</fullName>
    </submittedName>
</protein>